<comment type="caution">
    <text evidence="2">The sequence shown here is derived from an EMBL/GenBank/DDBJ whole genome shotgun (WGS) entry which is preliminary data.</text>
</comment>
<feature type="compositionally biased region" description="Low complexity" evidence="1">
    <location>
        <begin position="265"/>
        <end position="277"/>
    </location>
</feature>
<feature type="compositionally biased region" description="Pro residues" evidence="1">
    <location>
        <begin position="338"/>
        <end position="350"/>
    </location>
</feature>
<keyword evidence="3" id="KW-1185">Reference proteome</keyword>
<dbReference type="Proteomes" id="UP000679690">
    <property type="component" value="Unassembled WGS sequence"/>
</dbReference>
<name>A0ABS3UK53_9ACTN</name>
<sequence>MTNPTPVALEVLRCMAIDSRIGGVLFLDLDPMLLRPLGSWLLGAAGGSPGRLVSLGPWHTDDDLLLGLRFTGGSVKPRPGLLAESDDPAAPVIVVPDLAHTSLAVQRAAVALIGSETATAERHGASITWSPRARWLAAGDRTDAASLSAHLLDRFPVRCDGTQLNTLLAEAEIRLATDDSRALDEVTGDLFGPVGPIPARRPVPLSAAALEQVVALGRTGPGERRTLALGRMSRALALIGDRSEVSAGDVERAADLMGIIAVTPATPEPASGAAPEPGRGRQTAQAPERPAERTGPAAHPAALTERQVVPVPGDTLDPADLYADPNAILYPEDDPEALPSPEPLRLPPPSRARRNGPAGAVLGSEPTRGLDDLAVVPTLLTALRFRPVRDGRLQFRPGDLRRHRRRPEPASALILVLDHSCLRTWNADAAMAPFLRWAFRQRAAVSVVEFGHADAADPLQATRYRVRDIADPRVAASLNRDPGRASPLAHAMDLAVAEAQRLARRNRSPVDDALVLVVTDGRGNVPLHMSLGEPAGGPVGRRGVDDTIGVADGLRTIRGVRSVVLAPDVPAYPELPWAVADAMGGTVLIPKPGSSR</sequence>
<dbReference type="RefSeq" id="WP_208468327.1">
    <property type="nucleotide sequence ID" value="NZ_JAGFNS010000010.1"/>
</dbReference>
<reference evidence="2 3" key="1">
    <citation type="submission" date="2021-03" db="EMBL/GenBank/DDBJ databases">
        <title>Actinoplanes flavus sp. nov., a novel actinomycete isolated from Coconut Palm rhizosphere soil.</title>
        <authorList>
            <person name="Luo X."/>
        </authorList>
    </citation>
    <scope>NUCLEOTIDE SEQUENCE [LARGE SCALE GENOMIC DNA]</scope>
    <source>
        <strain evidence="2 3">NEAU-H7</strain>
    </source>
</reference>
<gene>
    <name evidence="2" type="ORF">J5X75_16685</name>
</gene>
<organism evidence="2 3">
    <name type="scientific">Actinoplanes flavus</name>
    <dbReference type="NCBI Taxonomy" id="2820290"/>
    <lineage>
        <taxon>Bacteria</taxon>
        <taxon>Bacillati</taxon>
        <taxon>Actinomycetota</taxon>
        <taxon>Actinomycetes</taxon>
        <taxon>Micromonosporales</taxon>
        <taxon>Micromonosporaceae</taxon>
        <taxon>Actinoplanes</taxon>
    </lineage>
</organism>
<dbReference type="EMBL" id="JAGFNS010000010">
    <property type="protein sequence ID" value="MBO3739165.1"/>
    <property type="molecule type" value="Genomic_DNA"/>
</dbReference>
<evidence type="ECO:0008006" key="4">
    <source>
        <dbReference type="Google" id="ProtNLM"/>
    </source>
</evidence>
<feature type="region of interest" description="Disordered" evidence="1">
    <location>
        <begin position="265"/>
        <end position="366"/>
    </location>
</feature>
<evidence type="ECO:0000313" key="3">
    <source>
        <dbReference type="Proteomes" id="UP000679690"/>
    </source>
</evidence>
<evidence type="ECO:0000256" key="1">
    <source>
        <dbReference type="SAM" id="MobiDB-lite"/>
    </source>
</evidence>
<accession>A0ABS3UK53</accession>
<proteinExistence type="predicted"/>
<protein>
    <recommendedName>
        <fullName evidence="4">Protoporphyrin IX magnesium-chelatase</fullName>
    </recommendedName>
</protein>
<evidence type="ECO:0000313" key="2">
    <source>
        <dbReference type="EMBL" id="MBO3739165.1"/>
    </source>
</evidence>